<organism evidence="10 11">
    <name type="scientific">Thiorhodococcus mannitoliphagus</name>
    <dbReference type="NCBI Taxonomy" id="329406"/>
    <lineage>
        <taxon>Bacteria</taxon>
        <taxon>Pseudomonadati</taxon>
        <taxon>Pseudomonadota</taxon>
        <taxon>Gammaproteobacteria</taxon>
        <taxon>Chromatiales</taxon>
        <taxon>Chromatiaceae</taxon>
        <taxon>Thiorhodococcus</taxon>
    </lineage>
</organism>
<dbReference type="InterPro" id="IPR050196">
    <property type="entry name" value="Cytochrome_P450_Monoox"/>
</dbReference>
<dbReference type="Proteomes" id="UP000471640">
    <property type="component" value="Unassembled WGS sequence"/>
</dbReference>
<keyword evidence="4 8" id="KW-0560">Oxidoreductase</keyword>
<evidence type="ECO:0000313" key="11">
    <source>
        <dbReference type="Proteomes" id="UP000471640"/>
    </source>
</evidence>
<dbReference type="PRINTS" id="PR00385">
    <property type="entry name" value="P450"/>
</dbReference>
<evidence type="ECO:0000256" key="5">
    <source>
        <dbReference type="ARBA" id="ARBA00023004"/>
    </source>
</evidence>
<dbReference type="GO" id="GO:0016705">
    <property type="term" value="F:oxidoreductase activity, acting on paired donors, with incorporation or reduction of molecular oxygen"/>
    <property type="evidence" value="ECO:0007669"/>
    <property type="project" value="InterPro"/>
</dbReference>
<dbReference type="SUPFAM" id="SSF48264">
    <property type="entry name" value="Cytochrome P450"/>
    <property type="match status" value="1"/>
</dbReference>
<evidence type="ECO:0000256" key="4">
    <source>
        <dbReference type="ARBA" id="ARBA00023002"/>
    </source>
</evidence>
<keyword evidence="5 7" id="KW-0408">Iron</keyword>
<comment type="cofactor">
    <cofactor evidence="7">
        <name>heme</name>
        <dbReference type="ChEBI" id="CHEBI:30413"/>
    </cofactor>
</comment>
<evidence type="ECO:0000256" key="3">
    <source>
        <dbReference type="ARBA" id="ARBA00022723"/>
    </source>
</evidence>
<reference evidence="10 11" key="2">
    <citation type="submission" date="2020-02" db="EMBL/GenBank/DDBJ databases">
        <title>Genome sequences of Thiorhodococcus mannitoliphagus and Thiorhodococcus minor, purple sulfur photosynthetic bacteria in the gammaproteobacterial family, Chromatiaceae.</title>
        <authorList>
            <person name="Aviles F.A."/>
            <person name="Meyer T.E."/>
            <person name="Kyndt J.A."/>
        </authorList>
    </citation>
    <scope>NUCLEOTIDE SEQUENCE [LARGE SCALE GENOMIC DNA]</scope>
    <source>
        <strain evidence="10 11">DSM 18266</strain>
    </source>
</reference>
<gene>
    <name evidence="10" type="ORF">G3480_23220</name>
</gene>
<dbReference type="GO" id="GO:0004497">
    <property type="term" value="F:monooxygenase activity"/>
    <property type="evidence" value="ECO:0007669"/>
    <property type="project" value="UniProtKB-KW"/>
</dbReference>
<dbReference type="InterPro" id="IPR001128">
    <property type="entry name" value="Cyt_P450"/>
</dbReference>
<dbReference type="Pfam" id="PF00067">
    <property type="entry name" value="p450"/>
    <property type="match status" value="1"/>
</dbReference>
<evidence type="ECO:0000256" key="6">
    <source>
        <dbReference type="ARBA" id="ARBA00023033"/>
    </source>
</evidence>
<dbReference type="InterPro" id="IPR002401">
    <property type="entry name" value="Cyt_P450_E_grp-I"/>
</dbReference>
<dbReference type="AlphaFoldDB" id="A0A6P1E3T3"/>
<dbReference type="EMBL" id="JAAIJR010000165">
    <property type="protein sequence ID" value="NEX23172.1"/>
    <property type="molecule type" value="Genomic_DNA"/>
</dbReference>
<dbReference type="GO" id="GO:0005506">
    <property type="term" value="F:iron ion binding"/>
    <property type="evidence" value="ECO:0007669"/>
    <property type="project" value="InterPro"/>
</dbReference>
<keyword evidence="2 7" id="KW-0349">Heme</keyword>
<evidence type="ECO:0000313" key="10">
    <source>
        <dbReference type="EMBL" id="NEX23172.1"/>
    </source>
</evidence>
<name>A0A6P1E3T3_9GAMM</name>
<evidence type="ECO:0000256" key="2">
    <source>
        <dbReference type="ARBA" id="ARBA00022617"/>
    </source>
</evidence>
<dbReference type="GO" id="GO:0020037">
    <property type="term" value="F:heme binding"/>
    <property type="evidence" value="ECO:0007669"/>
    <property type="project" value="InterPro"/>
</dbReference>
<comment type="similarity">
    <text evidence="1 8">Belongs to the cytochrome P450 family.</text>
</comment>
<dbReference type="PRINTS" id="PR00463">
    <property type="entry name" value="EP450I"/>
</dbReference>
<protein>
    <submittedName>
        <fullName evidence="10">Cytochrome P450</fullName>
    </submittedName>
</protein>
<evidence type="ECO:0000256" key="9">
    <source>
        <dbReference type="SAM" id="MobiDB-lite"/>
    </source>
</evidence>
<dbReference type="PANTHER" id="PTHR24291:SF50">
    <property type="entry name" value="BIFUNCTIONAL ALBAFLAVENONE MONOOXYGENASE_TERPENE SYNTHASE"/>
    <property type="match status" value="1"/>
</dbReference>
<accession>A0A6P1E3T3</accession>
<dbReference type="PANTHER" id="PTHR24291">
    <property type="entry name" value="CYTOCHROME P450 FAMILY 4"/>
    <property type="match status" value="1"/>
</dbReference>
<dbReference type="InterPro" id="IPR017972">
    <property type="entry name" value="Cyt_P450_CS"/>
</dbReference>
<keyword evidence="11" id="KW-1185">Reference proteome</keyword>
<dbReference type="InterPro" id="IPR036396">
    <property type="entry name" value="Cyt_P450_sf"/>
</dbReference>
<reference evidence="11" key="1">
    <citation type="journal article" date="2020" name="Microbiol. Resour. Announc.">
        <title>Draft Genome Sequences of Thiorhodococcus mannitoliphagus and Thiorhodococcus minor, Purple Sulfur Photosynthetic Bacteria in the Gammaproteobacterial Family Chromatiaceae.</title>
        <authorList>
            <person name="Aviles F.A."/>
            <person name="Meyer T.E."/>
            <person name="Kyndt J.A."/>
        </authorList>
    </citation>
    <scope>NUCLEOTIDE SEQUENCE [LARGE SCALE GENOMIC DNA]</scope>
    <source>
        <strain evidence="11">DSM 18266</strain>
    </source>
</reference>
<feature type="binding site" description="axial binding residue" evidence="7">
    <location>
        <position position="416"/>
    </location>
    <ligand>
        <name>heme</name>
        <dbReference type="ChEBI" id="CHEBI:30413"/>
    </ligand>
    <ligandPart>
        <name>Fe</name>
        <dbReference type="ChEBI" id="CHEBI:18248"/>
    </ligandPart>
</feature>
<comment type="caution">
    <text evidence="10">The sequence shown here is derived from an EMBL/GenBank/DDBJ whole genome shotgun (WGS) entry which is preliminary data.</text>
</comment>
<sequence>MNSAFDAIPRYTPPYPERPPRRLPALRALLQFGQDALKPFEVGTFSRPFTRRRILGRELVILNHPEWVREAFVKRHEVLQRKTPQMRQALEPLLGDGLFVSDGPLWKARRALVSPLVSGRHLDRFLPIMLETAREWRALWRQHPADRPIDVLNEMGTLTAEIISRAIFGQRAGREQTDQIVRNFAHYQRQIEQTAVAEMLNLPGWIPRFHGRGIRRPIQRIHAVVDHIIDAQLKPSGQASAAPDGCPVGAMIDQLFTKAEGPDASLDRRAVRNEAIVLFMAGHETTANTLAWAFFLLSQAPWARAALARELERIPPERELAVTDLDALIYTRAVIEETLRLYPPVPILGRTATADTEIGGERIRQGSLVLVVPWLLHRNPELWERPDDFLPERFLPGAERPSKYQYAPFSVGPRVCPGLAFGLNEAVLCLAVLARAFDWELAPGAKVFPSTRLTLRPGDRLPMLLRERANP</sequence>
<proteinExistence type="inferred from homology"/>
<evidence type="ECO:0000256" key="8">
    <source>
        <dbReference type="RuleBase" id="RU000461"/>
    </source>
</evidence>
<keyword evidence="6 8" id="KW-0503">Monooxygenase</keyword>
<keyword evidence="3 7" id="KW-0479">Metal-binding</keyword>
<dbReference type="Gene3D" id="1.10.630.10">
    <property type="entry name" value="Cytochrome P450"/>
    <property type="match status" value="1"/>
</dbReference>
<dbReference type="RefSeq" id="WP_164656539.1">
    <property type="nucleotide sequence ID" value="NZ_JAAIJR010000165.1"/>
</dbReference>
<dbReference type="PROSITE" id="PS00086">
    <property type="entry name" value="CYTOCHROME_P450"/>
    <property type="match status" value="1"/>
</dbReference>
<evidence type="ECO:0000256" key="1">
    <source>
        <dbReference type="ARBA" id="ARBA00010617"/>
    </source>
</evidence>
<feature type="region of interest" description="Disordered" evidence="9">
    <location>
        <begin position="1"/>
        <end position="20"/>
    </location>
</feature>
<evidence type="ECO:0000256" key="7">
    <source>
        <dbReference type="PIRSR" id="PIRSR602401-1"/>
    </source>
</evidence>